<protein>
    <recommendedName>
        <fullName evidence="3">Reverse transcriptase domain-containing protein</fullName>
    </recommendedName>
</protein>
<sequence>MANEGSGFTVEDDAMGNLEAIGAHCLLRKLLTDNFWVQFHGVPLSYMTKKTGERVGGAFGHVEEVDVPENEFGWGPYLQVRISVDITKPIPRGRLVTFRSLGQIRSNSSSSGEMKQYCSWLRAAELGPRWKDVSGDGISNSSIATYHATGDAVVMEVEVHGFTDVGSTSSHTPTKSPRGGEMGNVGPASSTAALTKGKDKGQKSWKRLEREKGKGSGITMGICLWCFMRHQLPNGSRFLMAMVIQPFLYQRRLLPNPPGPIRLLCWNCRGLGNPYTFRELLLLNKEKVPPVLFLSKTRLDIDGVEFLHVKLKFSGAFLCTTSAYKWWSSFVVVGPSGFDYIHKSMMERWPGLSLGYAEFRSLPCGMDRVITDDMNNQLLEDFTPTEVSQALKQMYPTKALGVDGMSAIFYQTYWDILVIRLKKVLPLVVSESQSAFVPSCLIIDNVLVAFQVMHSMSLKRRGRKGQMAIKLDMSKAYDRVEWAFVEEVIHRLSYNPFAMIKCAKALHKDYQVGIHLCIPTSHMEEACQAPSQSEVIWQPPLEGWYKINWTMSMDPLSKVGWLGVLVHDHARRVMAASVGQLMALPRGVHQGIGAMIQVLTFAVEMGFLDVVLDGPFVQFLRDVSSRSQEPAIANLWIEDINVLTQTLSRFMVSPVTPESNHVVVM</sequence>
<dbReference type="AlphaFoldDB" id="A0A2N9HY91"/>
<organism evidence="2">
    <name type="scientific">Fagus sylvatica</name>
    <name type="common">Beechnut</name>
    <dbReference type="NCBI Taxonomy" id="28930"/>
    <lineage>
        <taxon>Eukaryota</taxon>
        <taxon>Viridiplantae</taxon>
        <taxon>Streptophyta</taxon>
        <taxon>Embryophyta</taxon>
        <taxon>Tracheophyta</taxon>
        <taxon>Spermatophyta</taxon>
        <taxon>Magnoliopsida</taxon>
        <taxon>eudicotyledons</taxon>
        <taxon>Gunneridae</taxon>
        <taxon>Pentapetalae</taxon>
        <taxon>rosids</taxon>
        <taxon>fabids</taxon>
        <taxon>Fagales</taxon>
        <taxon>Fagaceae</taxon>
        <taxon>Fagus</taxon>
    </lineage>
</organism>
<evidence type="ECO:0000313" key="2">
    <source>
        <dbReference type="EMBL" id="SPD16723.1"/>
    </source>
</evidence>
<feature type="compositionally biased region" description="Basic and acidic residues" evidence="1">
    <location>
        <begin position="196"/>
        <end position="212"/>
    </location>
</feature>
<proteinExistence type="predicted"/>
<dbReference type="PANTHER" id="PTHR46890">
    <property type="entry name" value="NON-LTR RETROLELEMENT REVERSE TRANSCRIPTASE-LIKE PROTEIN-RELATED"/>
    <property type="match status" value="1"/>
</dbReference>
<feature type="region of interest" description="Disordered" evidence="1">
    <location>
        <begin position="164"/>
        <end position="212"/>
    </location>
</feature>
<evidence type="ECO:0000256" key="1">
    <source>
        <dbReference type="SAM" id="MobiDB-lite"/>
    </source>
</evidence>
<name>A0A2N9HY91_FAGSY</name>
<dbReference type="InterPro" id="IPR052343">
    <property type="entry name" value="Retrotransposon-Effector_Assoc"/>
</dbReference>
<gene>
    <name evidence="2" type="ORF">FSB_LOCUS44605</name>
</gene>
<dbReference type="PANTHER" id="PTHR46890:SF48">
    <property type="entry name" value="RNA-DIRECTED DNA POLYMERASE"/>
    <property type="match status" value="1"/>
</dbReference>
<reference evidence="2" key="1">
    <citation type="submission" date="2018-02" db="EMBL/GenBank/DDBJ databases">
        <authorList>
            <person name="Cohen D.B."/>
            <person name="Kent A.D."/>
        </authorList>
    </citation>
    <scope>NUCLEOTIDE SEQUENCE</scope>
</reference>
<feature type="compositionally biased region" description="Polar residues" evidence="1">
    <location>
        <begin position="165"/>
        <end position="175"/>
    </location>
</feature>
<evidence type="ECO:0008006" key="3">
    <source>
        <dbReference type="Google" id="ProtNLM"/>
    </source>
</evidence>
<dbReference type="EMBL" id="OIVN01004334">
    <property type="protein sequence ID" value="SPD16723.1"/>
    <property type="molecule type" value="Genomic_DNA"/>
</dbReference>
<accession>A0A2N9HY91</accession>